<feature type="transmembrane region" description="Helical" evidence="2">
    <location>
        <begin position="272"/>
        <end position="294"/>
    </location>
</feature>
<dbReference type="Proteomes" id="UP000265581">
    <property type="component" value="Unassembled WGS sequence"/>
</dbReference>
<evidence type="ECO:0000313" key="5">
    <source>
        <dbReference type="Proteomes" id="UP000265581"/>
    </source>
</evidence>
<protein>
    <submittedName>
        <fullName evidence="4">Oxidoreductase</fullName>
    </submittedName>
</protein>
<dbReference type="InterPro" id="IPR001433">
    <property type="entry name" value="OxRdtase_FAD/NAD-bd"/>
</dbReference>
<dbReference type="CDD" id="cd00322">
    <property type="entry name" value="FNR_like"/>
    <property type="match status" value="1"/>
</dbReference>
<dbReference type="OrthoDB" id="9801223at2"/>
<feature type="transmembrane region" description="Helical" evidence="2">
    <location>
        <begin position="185"/>
        <end position="202"/>
    </location>
</feature>
<dbReference type="PANTHER" id="PTHR47354:SF5">
    <property type="entry name" value="PROTEIN RFBI"/>
    <property type="match status" value="1"/>
</dbReference>
<dbReference type="Gene3D" id="2.40.30.10">
    <property type="entry name" value="Translation factors"/>
    <property type="match status" value="1"/>
</dbReference>
<dbReference type="PRINTS" id="PR00410">
    <property type="entry name" value="PHEHYDRXLASE"/>
</dbReference>
<feature type="transmembrane region" description="Helical" evidence="2">
    <location>
        <begin position="82"/>
        <end position="99"/>
    </location>
</feature>
<keyword evidence="2" id="KW-0472">Membrane</keyword>
<dbReference type="InterPro" id="IPR017938">
    <property type="entry name" value="Riboflavin_synthase-like_b-brl"/>
</dbReference>
<dbReference type="AlphaFoldDB" id="A0A371P9K8"/>
<gene>
    <name evidence="4" type="ORF">DX116_03325</name>
</gene>
<dbReference type="PANTHER" id="PTHR47354">
    <property type="entry name" value="NADH OXIDOREDUCTASE HCR"/>
    <property type="match status" value="1"/>
</dbReference>
<dbReference type="InterPro" id="IPR017927">
    <property type="entry name" value="FAD-bd_FR_type"/>
</dbReference>
<feature type="domain" description="FAD-binding FR-type" evidence="3">
    <location>
        <begin position="296"/>
        <end position="400"/>
    </location>
</feature>
<dbReference type="Pfam" id="PF00175">
    <property type="entry name" value="NAD_binding_1"/>
    <property type="match status" value="1"/>
</dbReference>
<evidence type="ECO:0000256" key="2">
    <source>
        <dbReference type="SAM" id="Phobius"/>
    </source>
</evidence>
<dbReference type="SUPFAM" id="SSF63380">
    <property type="entry name" value="Riboflavin synthase domain-like"/>
    <property type="match status" value="1"/>
</dbReference>
<evidence type="ECO:0000313" key="4">
    <source>
        <dbReference type="EMBL" id="REK72653.1"/>
    </source>
</evidence>
<feature type="transmembrane region" description="Helical" evidence="2">
    <location>
        <begin position="21"/>
        <end position="41"/>
    </location>
</feature>
<feature type="transmembrane region" description="Helical" evidence="2">
    <location>
        <begin position="53"/>
        <end position="70"/>
    </location>
</feature>
<comment type="cofactor">
    <cofactor evidence="1">
        <name>FAD</name>
        <dbReference type="ChEBI" id="CHEBI:57692"/>
    </cofactor>
</comment>
<reference evidence="4 5" key="1">
    <citation type="submission" date="2018-08" db="EMBL/GenBank/DDBJ databases">
        <title>Aeromicrobium sp. M2KJ-4, whole genome shotgun sequence.</title>
        <authorList>
            <person name="Tuo L."/>
        </authorList>
    </citation>
    <scope>NUCLEOTIDE SEQUENCE [LARGE SCALE GENOMIC DNA]</scope>
    <source>
        <strain evidence="4 5">M2KJ-4</strain>
    </source>
</reference>
<feature type="transmembrane region" description="Helical" evidence="2">
    <location>
        <begin position="214"/>
        <end position="233"/>
    </location>
</feature>
<dbReference type="GO" id="GO:0016491">
    <property type="term" value="F:oxidoreductase activity"/>
    <property type="evidence" value="ECO:0007669"/>
    <property type="project" value="InterPro"/>
</dbReference>
<proteinExistence type="predicted"/>
<organism evidence="4 5">
    <name type="scientific">Aeromicrobium endophyticum</name>
    <dbReference type="NCBI Taxonomy" id="2292704"/>
    <lineage>
        <taxon>Bacteria</taxon>
        <taxon>Bacillati</taxon>
        <taxon>Actinomycetota</taxon>
        <taxon>Actinomycetes</taxon>
        <taxon>Propionibacteriales</taxon>
        <taxon>Nocardioidaceae</taxon>
        <taxon>Aeromicrobium</taxon>
    </lineage>
</organism>
<dbReference type="RefSeq" id="WP_119702766.1">
    <property type="nucleotide sequence ID" value="NZ_JBHSOI010000001.1"/>
</dbReference>
<feature type="transmembrane region" description="Helical" evidence="2">
    <location>
        <begin position="245"/>
        <end position="266"/>
    </location>
</feature>
<keyword evidence="5" id="KW-1185">Reference proteome</keyword>
<accession>A0A371P9K8</accession>
<dbReference type="InterPro" id="IPR039261">
    <property type="entry name" value="FNR_nucleotide-bd"/>
</dbReference>
<feature type="transmembrane region" description="Helical" evidence="2">
    <location>
        <begin position="155"/>
        <end position="178"/>
    </location>
</feature>
<keyword evidence="2" id="KW-1133">Transmembrane helix</keyword>
<dbReference type="Gene3D" id="3.40.50.80">
    <property type="entry name" value="Nucleotide-binding domain of ferredoxin-NADP reductase (FNR) module"/>
    <property type="match status" value="1"/>
</dbReference>
<evidence type="ECO:0000256" key="1">
    <source>
        <dbReference type="ARBA" id="ARBA00001974"/>
    </source>
</evidence>
<dbReference type="SUPFAM" id="SSF52343">
    <property type="entry name" value="Ferredoxin reductase-like, C-terminal NADP-linked domain"/>
    <property type="match status" value="1"/>
</dbReference>
<keyword evidence="2" id="KW-0812">Transmembrane</keyword>
<sequence length="525" mass="56572">MNPVAPVRDVLDRQLGRVTMYRLVTIVLTLLVVVYAVFTATGVIEGLSTGDNLLSLAVLLVASYASSRLLGLAFRVRPHAESAIITALLLFFLFVPIVPVGTADLVWLAIAAVLAQASKYVLAWRGRHVFNPAAAGAFLVLLAQELVGREDRINAIWQTAATEKLFPFVVVGALLVLWRTRRLDIGLVFVVVATVLIMVRLLDLAAPDQSFVDVLKLAAYSYPIVFVAGFMLSEPLTLPPRRRQQLAVAAVTAVVFAYPTWIFLVTDSPPDLGVLAISPELALLIGNLVAFAFARRSGLDLELEGSRQVAGDTHELTFRSRRSVSFVPGQYLELSLPHSGMDSRGARRTFSISSPPEAGRVAVTLRVPQQKSSSFKKALLSLEPGARVRGTGIGGDFVWPADPQTPLLLVAGGIGITPFLSQLRHEGSRDAVLVYGAASADEVPFAEELAGVRVVLVCPGHPTDLPEGWTHVEAPYLSDQIIAEAVPDLGGRRAYVSGPPAMVNAVRSGLRKRAKSLKTDYFSGY</sequence>
<comment type="caution">
    <text evidence="4">The sequence shown here is derived from an EMBL/GenBank/DDBJ whole genome shotgun (WGS) entry which is preliminary data.</text>
</comment>
<evidence type="ECO:0000259" key="3">
    <source>
        <dbReference type="PROSITE" id="PS51384"/>
    </source>
</evidence>
<dbReference type="PROSITE" id="PS51384">
    <property type="entry name" value="FAD_FR"/>
    <property type="match status" value="1"/>
</dbReference>
<dbReference type="InterPro" id="IPR050415">
    <property type="entry name" value="MRET"/>
</dbReference>
<dbReference type="EMBL" id="QUBR01000001">
    <property type="protein sequence ID" value="REK72653.1"/>
    <property type="molecule type" value="Genomic_DNA"/>
</dbReference>
<name>A0A371P9K8_9ACTN</name>